<protein>
    <recommendedName>
        <fullName evidence="3">DUF559 domain-containing protein</fullName>
    </recommendedName>
</protein>
<dbReference type="EMBL" id="BAAAVS010000001">
    <property type="protein sequence ID" value="GAA3022310.1"/>
    <property type="molecule type" value="Genomic_DNA"/>
</dbReference>
<name>A0ABP6KV51_9ACTN</name>
<evidence type="ECO:0000313" key="2">
    <source>
        <dbReference type="Proteomes" id="UP001501035"/>
    </source>
</evidence>
<accession>A0ABP6KV51</accession>
<sequence length="102" mass="11836">MIDAGMPGPELQRVLRCPGGTYRCDFCWGERLIGEFDGAVKYGQLRKLGDSATDTVLREKRREDELRRLGFMVVRWAWRDLERGGLPGILFPWLRRLELIPT</sequence>
<comment type="caution">
    <text evidence="1">The sequence shown here is derived from an EMBL/GenBank/DDBJ whole genome shotgun (WGS) entry which is preliminary data.</text>
</comment>
<gene>
    <name evidence="1" type="ORF">GCM10010528_00460</name>
</gene>
<reference evidence="2" key="1">
    <citation type="journal article" date="2019" name="Int. J. Syst. Evol. Microbiol.">
        <title>The Global Catalogue of Microorganisms (GCM) 10K type strain sequencing project: providing services to taxonomists for standard genome sequencing and annotation.</title>
        <authorList>
            <consortium name="The Broad Institute Genomics Platform"/>
            <consortium name="The Broad Institute Genome Sequencing Center for Infectious Disease"/>
            <person name="Wu L."/>
            <person name="Ma J."/>
        </authorList>
    </citation>
    <scope>NUCLEOTIDE SEQUENCE [LARGE SCALE GENOMIC DNA]</scope>
    <source>
        <strain evidence="2">JCM 14234</strain>
    </source>
</reference>
<proteinExistence type="predicted"/>
<dbReference type="Proteomes" id="UP001501035">
    <property type="component" value="Unassembled WGS sequence"/>
</dbReference>
<organism evidence="1 2">
    <name type="scientific">Gordonia defluvii</name>
    <dbReference type="NCBI Taxonomy" id="283718"/>
    <lineage>
        <taxon>Bacteria</taxon>
        <taxon>Bacillati</taxon>
        <taxon>Actinomycetota</taxon>
        <taxon>Actinomycetes</taxon>
        <taxon>Mycobacteriales</taxon>
        <taxon>Gordoniaceae</taxon>
        <taxon>Gordonia</taxon>
    </lineage>
</organism>
<evidence type="ECO:0008006" key="3">
    <source>
        <dbReference type="Google" id="ProtNLM"/>
    </source>
</evidence>
<evidence type="ECO:0000313" key="1">
    <source>
        <dbReference type="EMBL" id="GAA3022310.1"/>
    </source>
</evidence>
<keyword evidence="2" id="KW-1185">Reference proteome</keyword>